<feature type="active site" description="Nucleophile" evidence="6">
    <location>
        <position position="94"/>
    </location>
</feature>
<evidence type="ECO:0000313" key="10">
    <source>
        <dbReference type="Proteomes" id="UP001216674"/>
    </source>
</evidence>
<protein>
    <submittedName>
        <fullName evidence="9">Patatin-like phospholipase family protein</fullName>
    </submittedName>
</protein>
<dbReference type="RefSeq" id="WP_276264890.1">
    <property type="nucleotide sequence ID" value="NZ_JARJLM010000197.1"/>
</dbReference>
<feature type="short sequence motif" description="GXGXXG" evidence="6">
    <location>
        <begin position="65"/>
        <end position="70"/>
    </location>
</feature>
<evidence type="ECO:0000259" key="8">
    <source>
        <dbReference type="PROSITE" id="PS51635"/>
    </source>
</evidence>
<dbReference type="PANTHER" id="PTHR14226:SF76">
    <property type="entry name" value="NTE FAMILY PROTEIN RSSA"/>
    <property type="match status" value="1"/>
</dbReference>
<keyword evidence="3 6" id="KW-0442">Lipid degradation</keyword>
<feature type="short sequence motif" description="DGA/G" evidence="6">
    <location>
        <begin position="240"/>
        <end position="242"/>
    </location>
</feature>
<evidence type="ECO:0000256" key="3">
    <source>
        <dbReference type="ARBA" id="ARBA00022963"/>
    </source>
</evidence>
<feature type="chain" id="PRO_5046430095" evidence="7">
    <location>
        <begin position="40"/>
        <end position="778"/>
    </location>
</feature>
<name>A0ABT6ALU3_9BURK</name>
<dbReference type="Proteomes" id="UP001216674">
    <property type="component" value="Unassembled WGS sequence"/>
</dbReference>
<keyword evidence="4 6" id="KW-0443">Lipid metabolism</keyword>
<feature type="signal peptide" evidence="7">
    <location>
        <begin position="1"/>
        <end position="39"/>
    </location>
</feature>
<dbReference type="PANTHER" id="PTHR14226">
    <property type="entry name" value="NEUROPATHY TARGET ESTERASE/SWISS CHEESE D.MELANOGASTER"/>
    <property type="match status" value="1"/>
</dbReference>
<dbReference type="InterPro" id="IPR050301">
    <property type="entry name" value="NTE"/>
</dbReference>
<gene>
    <name evidence="9" type="ORF">P3W85_11535</name>
</gene>
<evidence type="ECO:0000256" key="4">
    <source>
        <dbReference type="ARBA" id="ARBA00023098"/>
    </source>
</evidence>
<keyword evidence="5" id="KW-0472">Membrane</keyword>
<sequence>MPRYFSCVARHLWSLAHGYPLSALLLAASLALAPQAALAASTAADNPAVAPAHGKHPRVCLVLSGGGARGYAHIGVIRALEKMHVPIDCIAATSMGAVVGGLYASGLSASELEARLSHINLSDIAFDRNERAELPQAQREDDLQYPIGISVGYGDGQIKLPTGLVQGNRLLALLQNWTAQLPADTDFNRLPIPFRTIATDLGTGQPVILDHGSLPRAIRASVAVPGLFAPIKVDGRTLVDGGLVSNLPVQLARDMGADVIIAVNIASPLDDPASLDSPAAVTQQMVTILMNQNVTAQKQRLGPGDVLIEPQLGDLSFTDFSRANDGIQGGWNAMLAAEPRLASLALPAGAWQAYLAARKPAQAVAGPVRIDAIEIQSHGKIPASFVRKYLGVNEGDTYDAITLNREMAQLSTSGDFESVTQELLTENGRNVLKVEAQQKSWGPQFLLFGFGVSNTFNGQGSFNLQLGHRYPWLTPGGLEWRNDIVLGSSQAKWHTELRQPVFDRLGFYVAPYAEYGRKRVDLYSDIAPNRNTEPLTAYQIETAVAGLDLGVPLGRLGEFRAGVNYQQVNYAAAYNLPFGTGKLFPRARVRQPVARAQLTIDQLDDPLFPRTGYYLLATNELAFGGTDNRFNDAHAKALWATSYGRHTLNLAAEAAATYGDHRSDNSSSGGLGFTLGGFQHLSAYAQDQFSGNFLLYGRLTYLNDLREFILPGFRSTVVGASLEGGDVWLRRKNFGNGPFKSSASLFIGGNSAIGPLYFGFAAAPNGVWNLYLQLGRVF</sequence>
<comment type="caution">
    <text evidence="6">Lacks conserved residue(s) required for the propagation of feature annotation.</text>
</comment>
<dbReference type="Gene3D" id="3.40.1090.10">
    <property type="entry name" value="Cytosolic phospholipase A2 catalytic domain"/>
    <property type="match status" value="2"/>
</dbReference>
<comment type="caution">
    <text evidence="9">The sequence shown here is derived from an EMBL/GenBank/DDBJ whole genome shotgun (WGS) entry which is preliminary data.</text>
</comment>
<keyword evidence="7" id="KW-0732">Signal</keyword>
<dbReference type="Gene3D" id="2.40.160.50">
    <property type="entry name" value="membrane protein fhac: a member of the omp85/tpsb transporter family"/>
    <property type="match status" value="1"/>
</dbReference>
<dbReference type="EMBL" id="JARJLM010000197">
    <property type="protein sequence ID" value="MDF3833575.1"/>
    <property type="molecule type" value="Genomic_DNA"/>
</dbReference>
<dbReference type="Gene3D" id="3.10.20.310">
    <property type="entry name" value="membrane protein fhac"/>
    <property type="match status" value="1"/>
</dbReference>
<feature type="active site" description="Proton acceptor" evidence="6">
    <location>
        <position position="240"/>
    </location>
</feature>
<accession>A0ABT6ALU3</accession>
<evidence type="ECO:0000256" key="2">
    <source>
        <dbReference type="ARBA" id="ARBA00022801"/>
    </source>
</evidence>
<dbReference type="SUPFAM" id="SSF52151">
    <property type="entry name" value="FabD/lysophospholipase-like"/>
    <property type="match status" value="1"/>
</dbReference>
<evidence type="ECO:0000256" key="1">
    <source>
        <dbReference type="ARBA" id="ARBA00004370"/>
    </source>
</evidence>
<feature type="domain" description="PNPLA" evidence="8">
    <location>
        <begin position="61"/>
        <end position="253"/>
    </location>
</feature>
<dbReference type="CDD" id="cd07205">
    <property type="entry name" value="Pat_PNPLA6_PNPLA7_NTE1_like"/>
    <property type="match status" value="1"/>
</dbReference>
<dbReference type="Pfam" id="PF01734">
    <property type="entry name" value="Patatin"/>
    <property type="match status" value="1"/>
</dbReference>
<reference evidence="9 10" key="1">
    <citation type="submission" date="2023-03" db="EMBL/GenBank/DDBJ databases">
        <title>Draft assemblies of triclosan tolerant bacteria isolated from returned activated sludge.</title>
        <authorList>
            <person name="Van Hamelsveld S."/>
        </authorList>
    </citation>
    <scope>NUCLEOTIDE SEQUENCE [LARGE SCALE GENOMIC DNA]</scope>
    <source>
        <strain evidence="9 10">GW210010_S58</strain>
    </source>
</reference>
<organism evidence="9 10">
    <name type="scientific">Cupriavidus basilensis</name>
    <dbReference type="NCBI Taxonomy" id="68895"/>
    <lineage>
        <taxon>Bacteria</taxon>
        <taxon>Pseudomonadati</taxon>
        <taxon>Pseudomonadota</taxon>
        <taxon>Betaproteobacteria</taxon>
        <taxon>Burkholderiales</taxon>
        <taxon>Burkholderiaceae</taxon>
        <taxon>Cupriavidus</taxon>
    </lineage>
</organism>
<keyword evidence="2 6" id="KW-0378">Hydrolase</keyword>
<dbReference type="InterPro" id="IPR002641">
    <property type="entry name" value="PNPLA_dom"/>
</dbReference>
<evidence type="ECO:0000256" key="7">
    <source>
        <dbReference type="SAM" id="SignalP"/>
    </source>
</evidence>
<dbReference type="InterPro" id="IPR000184">
    <property type="entry name" value="Bac_surfAg_D15"/>
</dbReference>
<dbReference type="InterPro" id="IPR016035">
    <property type="entry name" value="Acyl_Trfase/lysoPLipase"/>
</dbReference>
<evidence type="ECO:0000313" key="9">
    <source>
        <dbReference type="EMBL" id="MDF3833575.1"/>
    </source>
</evidence>
<evidence type="ECO:0000256" key="5">
    <source>
        <dbReference type="ARBA" id="ARBA00023136"/>
    </source>
</evidence>
<dbReference type="PROSITE" id="PS51635">
    <property type="entry name" value="PNPLA"/>
    <property type="match status" value="1"/>
</dbReference>
<proteinExistence type="predicted"/>
<evidence type="ECO:0000256" key="6">
    <source>
        <dbReference type="PROSITE-ProRule" id="PRU01161"/>
    </source>
</evidence>
<dbReference type="Pfam" id="PF01103">
    <property type="entry name" value="Omp85"/>
    <property type="match status" value="1"/>
</dbReference>
<keyword evidence="10" id="KW-1185">Reference proteome</keyword>
<comment type="subcellular location">
    <subcellularLocation>
        <location evidence="1">Membrane</location>
    </subcellularLocation>
</comment>